<dbReference type="RefSeq" id="WP_317968833.1">
    <property type="nucleotide sequence ID" value="NZ_CP129118.1"/>
</dbReference>
<name>A0ABZ0L7G5_9BACL</name>
<proteinExistence type="predicted"/>
<sequence>MKMKKSLLMVVLMLAMSSLMAAMSYSSATVTSAMSGTVTNTDTALLALENGNHQAAVVEDGVLKIDFNKGEAGNSYGLQKNSEYIWNELFTIRNNSVNRIYASVKTEGNPAAGVKIFVKVGGGQWTQIDSLKGIEEKLPVFAAGSSEHEMKVDMKIVVESNADLGKFNPNLVVSGEIAE</sequence>
<protein>
    <submittedName>
        <fullName evidence="2">Uncharacterized protein</fullName>
    </submittedName>
</protein>
<keyword evidence="1" id="KW-0732">Signal</keyword>
<organism evidence="2 3">
    <name type="scientific">Sporosarcina oncorhynchi</name>
    <dbReference type="NCBI Taxonomy" id="3056444"/>
    <lineage>
        <taxon>Bacteria</taxon>
        <taxon>Bacillati</taxon>
        <taxon>Bacillota</taxon>
        <taxon>Bacilli</taxon>
        <taxon>Bacillales</taxon>
        <taxon>Caryophanaceae</taxon>
        <taxon>Sporosarcina</taxon>
    </lineage>
</organism>
<feature type="chain" id="PRO_5045191134" evidence="1">
    <location>
        <begin position="22"/>
        <end position="179"/>
    </location>
</feature>
<dbReference type="EMBL" id="CP129118">
    <property type="protein sequence ID" value="WOV88109.1"/>
    <property type="molecule type" value="Genomic_DNA"/>
</dbReference>
<keyword evidence="3" id="KW-1185">Reference proteome</keyword>
<dbReference type="Proteomes" id="UP001303902">
    <property type="component" value="Chromosome"/>
</dbReference>
<gene>
    <name evidence="2" type="ORF">QWT69_03010</name>
</gene>
<feature type="signal peptide" evidence="1">
    <location>
        <begin position="1"/>
        <end position="21"/>
    </location>
</feature>
<evidence type="ECO:0000313" key="2">
    <source>
        <dbReference type="EMBL" id="WOV88109.1"/>
    </source>
</evidence>
<evidence type="ECO:0000256" key="1">
    <source>
        <dbReference type="SAM" id="SignalP"/>
    </source>
</evidence>
<accession>A0ABZ0L7G5</accession>
<evidence type="ECO:0000313" key="3">
    <source>
        <dbReference type="Proteomes" id="UP001303902"/>
    </source>
</evidence>
<reference evidence="2 3" key="1">
    <citation type="submission" date="2023-06" db="EMBL/GenBank/DDBJ databases">
        <title>Sporosarcina sp. nov., isolated from Korean tranditional fermented seafood 'Jeotgal'.</title>
        <authorList>
            <person name="Yang A.I."/>
            <person name="Shin N.-R."/>
        </authorList>
    </citation>
    <scope>NUCLEOTIDE SEQUENCE [LARGE SCALE GENOMIC DNA]</scope>
    <source>
        <strain evidence="2 3">T2O-4</strain>
    </source>
</reference>